<dbReference type="GO" id="GO:0005525">
    <property type="term" value="F:GTP binding"/>
    <property type="evidence" value="ECO:0007669"/>
    <property type="project" value="UniProtKB-UniRule"/>
</dbReference>
<dbReference type="NCBIfam" id="NF009372">
    <property type="entry name" value="PRK12735.1"/>
    <property type="match status" value="1"/>
</dbReference>
<dbReference type="GO" id="GO:0070125">
    <property type="term" value="P:mitochondrial translational elongation"/>
    <property type="evidence" value="ECO:0007669"/>
    <property type="project" value="TreeGrafter"/>
</dbReference>
<dbReference type="Gene3D" id="3.40.50.300">
    <property type="entry name" value="P-loop containing nucleotide triphosphate hydrolases"/>
    <property type="match status" value="1"/>
</dbReference>
<dbReference type="NCBIfam" id="NF009373">
    <property type="entry name" value="PRK12736.1"/>
    <property type="match status" value="1"/>
</dbReference>
<dbReference type="PANTHER" id="PTHR43721:SF36">
    <property type="entry name" value="ELONGATION FACTOR TU, MITOCHONDRIAL"/>
    <property type="match status" value="1"/>
</dbReference>
<evidence type="ECO:0000256" key="6">
    <source>
        <dbReference type="ARBA" id="ARBA00022946"/>
    </source>
</evidence>
<dbReference type="Proteomes" id="UP000076871">
    <property type="component" value="Unassembled WGS sequence"/>
</dbReference>
<dbReference type="OrthoDB" id="2067at2759"/>
<accession>A0A165DZ99</accession>
<dbReference type="SUPFAM" id="SSF50447">
    <property type="entry name" value="Translation proteins"/>
    <property type="match status" value="1"/>
</dbReference>
<keyword evidence="7" id="KW-0496">Mitochondrion</keyword>
<dbReference type="RefSeq" id="XP_040763680.1">
    <property type="nucleotide sequence ID" value="XM_040909042.1"/>
</dbReference>
<protein>
    <recommendedName>
        <fullName evidence="9">Elongation factor Tu</fullName>
    </recommendedName>
</protein>
<dbReference type="GO" id="GO:0003924">
    <property type="term" value="F:GTPase activity"/>
    <property type="evidence" value="ECO:0007669"/>
    <property type="project" value="UniProtKB-UniRule"/>
</dbReference>
<comment type="similarity">
    <text evidence="2 9">Belongs to the TRAFAC class translation factor GTPase superfamily. Classic translation factor GTPase family. EF-Tu/EF-1A subfamily.</text>
</comment>
<dbReference type="NCBIfam" id="NF000766">
    <property type="entry name" value="PRK00049.1"/>
    <property type="match status" value="1"/>
</dbReference>
<dbReference type="SUPFAM" id="SSF50465">
    <property type="entry name" value="EF-Tu/eEF-1alpha/eIF2-gamma C-terminal domain"/>
    <property type="match status" value="1"/>
</dbReference>
<dbReference type="PROSITE" id="PS00301">
    <property type="entry name" value="G_TR_1"/>
    <property type="match status" value="1"/>
</dbReference>
<keyword evidence="8 9" id="KW-0342">GTP-binding</keyword>
<comment type="function">
    <text evidence="9">This protein promotes the GTP-dependent binding of aminoacyl-tRNA to the A-site of ribosomes during protein biosynthesis.</text>
</comment>
<dbReference type="NCBIfam" id="TIGR00231">
    <property type="entry name" value="small_GTP"/>
    <property type="match status" value="1"/>
</dbReference>
<dbReference type="CDD" id="cd01884">
    <property type="entry name" value="EF_Tu"/>
    <property type="match status" value="1"/>
</dbReference>
<keyword evidence="5" id="KW-0648">Protein biosynthesis</keyword>
<dbReference type="FunCoup" id="A0A165DZ99">
    <property type="interactions" value="502"/>
</dbReference>
<dbReference type="CDD" id="cd03697">
    <property type="entry name" value="EFTU_II"/>
    <property type="match status" value="1"/>
</dbReference>
<dbReference type="InterPro" id="IPR033720">
    <property type="entry name" value="EFTU_2"/>
</dbReference>
<dbReference type="PROSITE" id="PS51722">
    <property type="entry name" value="G_TR_2"/>
    <property type="match status" value="1"/>
</dbReference>
<dbReference type="FunFam" id="2.40.30.10:FF:000001">
    <property type="entry name" value="Elongation factor Tu"/>
    <property type="match status" value="1"/>
</dbReference>
<dbReference type="FunFam" id="3.40.50.300:FF:000003">
    <property type="entry name" value="Elongation factor Tu"/>
    <property type="match status" value="1"/>
</dbReference>
<dbReference type="Pfam" id="PF03143">
    <property type="entry name" value="GTP_EFTU_D3"/>
    <property type="match status" value="1"/>
</dbReference>
<dbReference type="InParanoid" id="A0A165DZ99"/>
<proteinExistence type="inferred from homology"/>
<dbReference type="InterPro" id="IPR004541">
    <property type="entry name" value="Transl_elong_EFTu/EF1A_bac/org"/>
</dbReference>
<evidence type="ECO:0000313" key="12">
    <source>
        <dbReference type="Proteomes" id="UP000076871"/>
    </source>
</evidence>
<dbReference type="InterPro" id="IPR041709">
    <property type="entry name" value="EF-Tu_GTP-bd"/>
</dbReference>
<evidence type="ECO:0000256" key="7">
    <source>
        <dbReference type="ARBA" id="ARBA00023128"/>
    </source>
</evidence>
<dbReference type="InterPro" id="IPR004160">
    <property type="entry name" value="Transl_elong_EFTu/EF1A_C"/>
</dbReference>
<keyword evidence="3 9" id="KW-0547">Nucleotide-binding</keyword>
<dbReference type="PANTHER" id="PTHR43721">
    <property type="entry name" value="ELONGATION FACTOR TU-RELATED"/>
    <property type="match status" value="1"/>
</dbReference>
<evidence type="ECO:0000256" key="3">
    <source>
        <dbReference type="ARBA" id="ARBA00022741"/>
    </source>
</evidence>
<dbReference type="GO" id="GO:0003746">
    <property type="term" value="F:translation elongation factor activity"/>
    <property type="evidence" value="ECO:0007669"/>
    <property type="project" value="UniProtKB-UniRule"/>
</dbReference>
<name>A0A165DZ99_9APHY</name>
<dbReference type="AlphaFoldDB" id="A0A165DZ99"/>
<keyword evidence="12" id="KW-1185">Reference proteome</keyword>
<evidence type="ECO:0000256" key="2">
    <source>
        <dbReference type="ARBA" id="ARBA00007249"/>
    </source>
</evidence>
<dbReference type="InterPro" id="IPR027417">
    <property type="entry name" value="P-loop_NTPase"/>
</dbReference>
<dbReference type="Gene3D" id="2.40.30.10">
    <property type="entry name" value="Translation factors"/>
    <property type="match status" value="2"/>
</dbReference>
<dbReference type="GeneID" id="63826071"/>
<evidence type="ECO:0000256" key="9">
    <source>
        <dbReference type="RuleBase" id="RU000325"/>
    </source>
</evidence>
<feature type="domain" description="Tr-type G" evidence="10">
    <location>
        <begin position="70"/>
        <end position="267"/>
    </location>
</feature>
<keyword evidence="6" id="KW-0809">Transit peptide</keyword>
<dbReference type="InterPro" id="IPR005225">
    <property type="entry name" value="Small_GTP-bd"/>
</dbReference>
<organism evidence="11 12">
    <name type="scientific">Laetiporus sulphureus 93-53</name>
    <dbReference type="NCBI Taxonomy" id="1314785"/>
    <lineage>
        <taxon>Eukaryota</taxon>
        <taxon>Fungi</taxon>
        <taxon>Dikarya</taxon>
        <taxon>Basidiomycota</taxon>
        <taxon>Agaricomycotina</taxon>
        <taxon>Agaricomycetes</taxon>
        <taxon>Polyporales</taxon>
        <taxon>Laetiporus</taxon>
    </lineage>
</organism>
<dbReference type="InterPro" id="IPR004161">
    <property type="entry name" value="EFTu-like_2"/>
</dbReference>
<dbReference type="SUPFAM" id="SSF52540">
    <property type="entry name" value="P-loop containing nucleoside triphosphate hydrolases"/>
    <property type="match status" value="1"/>
</dbReference>
<dbReference type="GO" id="GO:0005739">
    <property type="term" value="C:mitochondrion"/>
    <property type="evidence" value="ECO:0007669"/>
    <property type="project" value="UniProtKB-SubCell"/>
</dbReference>
<sequence length="463" mass="50969">MFRTQLATSRALSRRLASRVAQSSYHSCTRGLLRNPTRTVSSRLLPSDGFNMVCRRGYAEVGASKYARTKPHLNIGTIGHVDHGKTTLTAAITKVLAEQGGAKFTDYADIDKAPEEKARGITINSSHVEYESETRHYGHIDCPGHADYIKNMITGAAQMDGAIIVVSATDGQMPQTREHLLLARQVGIKKLVVFINKVDQISDPEMLELVDMEMRDLLSTYNFDGENTPIVMGSALAALEGRDPETGTKKIVELVRACDEWLEIPPRDLEKPFLLPVEDVFSISGRGTVATGRVERGICHKGDEVEVIGLGDRIKTTLTGIEMFHKELDRGEAGDNMGALLRGVKREQIRRGQVVIAPGSVKAVKKFQAQIYVLTKDEGGRYTPFMDNYRPQLFLRTADITCGLHWPEGTPDANEKMVMPGDNVEMVCDLVHDVAAEIGTRFTLREGGKTVGTGIITNILTYA</sequence>
<dbReference type="HAMAP" id="MF_00118_B">
    <property type="entry name" value="EF_Tu_B"/>
    <property type="match status" value="1"/>
</dbReference>
<dbReference type="InterPro" id="IPR050055">
    <property type="entry name" value="EF-Tu_GTPase"/>
</dbReference>
<comment type="subcellular location">
    <subcellularLocation>
        <location evidence="1">Mitochondrion</location>
    </subcellularLocation>
</comment>
<keyword evidence="4 9" id="KW-0251">Elongation factor</keyword>
<reference evidence="11 12" key="1">
    <citation type="journal article" date="2016" name="Mol. Biol. Evol.">
        <title>Comparative Genomics of Early-Diverging Mushroom-Forming Fungi Provides Insights into the Origins of Lignocellulose Decay Capabilities.</title>
        <authorList>
            <person name="Nagy L.G."/>
            <person name="Riley R."/>
            <person name="Tritt A."/>
            <person name="Adam C."/>
            <person name="Daum C."/>
            <person name="Floudas D."/>
            <person name="Sun H."/>
            <person name="Yadav J.S."/>
            <person name="Pangilinan J."/>
            <person name="Larsson K.H."/>
            <person name="Matsuura K."/>
            <person name="Barry K."/>
            <person name="Labutti K."/>
            <person name="Kuo R."/>
            <person name="Ohm R.A."/>
            <person name="Bhattacharya S.S."/>
            <person name="Shirouzu T."/>
            <person name="Yoshinaga Y."/>
            <person name="Martin F.M."/>
            <person name="Grigoriev I.V."/>
            <person name="Hibbett D.S."/>
        </authorList>
    </citation>
    <scope>NUCLEOTIDE SEQUENCE [LARGE SCALE GENOMIC DNA]</scope>
    <source>
        <strain evidence="11 12">93-53</strain>
    </source>
</reference>
<dbReference type="Pfam" id="PF00009">
    <property type="entry name" value="GTP_EFTU"/>
    <property type="match status" value="1"/>
</dbReference>
<dbReference type="CDD" id="cd03707">
    <property type="entry name" value="EFTU_III"/>
    <property type="match status" value="1"/>
</dbReference>
<dbReference type="Pfam" id="PF03144">
    <property type="entry name" value="GTP_EFTU_D2"/>
    <property type="match status" value="1"/>
</dbReference>
<evidence type="ECO:0000256" key="1">
    <source>
        <dbReference type="ARBA" id="ARBA00004173"/>
    </source>
</evidence>
<evidence type="ECO:0000256" key="8">
    <source>
        <dbReference type="ARBA" id="ARBA00023134"/>
    </source>
</evidence>
<dbReference type="EMBL" id="KV427627">
    <property type="protein sequence ID" value="KZT05940.1"/>
    <property type="molecule type" value="Genomic_DNA"/>
</dbReference>
<gene>
    <name evidence="11" type="ORF">LAESUDRAFT_726508</name>
</gene>
<dbReference type="NCBIfam" id="TIGR00485">
    <property type="entry name" value="EF-Tu"/>
    <property type="match status" value="1"/>
</dbReference>
<evidence type="ECO:0000313" key="11">
    <source>
        <dbReference type="EMBL" id="KZT05940.1"/>
    </source>
</evidence>
<evidence type="ECO:0000259" key="10">
    <source>
        <dbReference type="PROSITE" id="PS51722"/>
    </source>
</evidence>
<dbReference type="InterPro" id="IPR009000">
    <property type="entry name" value="Transl_B-barrel_sf"/>
</dbReference>
<dbReference type="STRING" id="1314785.A0A165DZ99"/>
<dbReference type="InterPro" id="IPR009001">
    <property type="entry name" value="Transl_elong_EF1A/Init_IF2_C"/>
</dbReference>
<dbReference type="InterPro" id="IPR031157">
    <property type="entry name" value="G_TR_CS"/>
</dbReference>
<dbReference type="PRINTS" id="PR00315">
    <property type="entry name" value="ELONGATNFCT"/>
</dbReference>
<evidence type="ECO:0000256" key="4">
    <source>
        <dbReference type="ARBA" id="ARBA00022768"/>
    </source>
</evidence>
<dbReference type="InterPro" id="IPR000795">
    <property type="entry name" value="T_Tr_GTP-bd_dom"/>
</dbReference>
<evidence type="ECO:0000256" key="5">
    <source>
        <dbReference type="ARBA" id="ARBA00022917"/>
    </source>
</evidence>